<evidence type="ECO:0000256" key="1">
    <source>
        <dbReference type="ARBA" id="ARBA00009388"/>
    </source>
</evidence>
<dbReference type="RefSeq" id="WP_380224264.1">
    <property type="nucleotide sequence ID" value="NZ_JBHSOF010000005.1"/>
</dbReference>
<feature type="domain" description="Peptidase M4" evidence="9">
    <location>
        <begin position="41"/>
        <end position="116"/>
    </location>
</feature>
<keyword evidence="7" id="KW-0964">Secreted</keyword>
<dbReference type="Pfam" id="PF02868">
    <property type="entry name" value="Peptidase_M4_C"/>
    <property type="match status" value="1"/>
</dbReference>
<dbReference type="InterPro" id="IPR001570">
    <property type="entry name" value="Peptidase_M4_C_domain"/>
</dbReference>
<evidence type="ECO:0000256" key="7">
    <source>
        <dbReference type="RuleBase" id="RU366073"/>
    </source>
</evidence>
<dbReference type="EC" id="3.4.24.-" evidence="7"/>
<evidence type="ECO:0000259" key="9">
    <source>
        <dbReference type="Pfam" id="PF01447"/>
    </source>
</evidence>
<evidence type="ECO:0000313" key="11">
    <source>
        <dbReference type="EMBL" id="MFC5662650.1"/>
    </source>
</evidence>
<reference evidence="12" key="1">
    <citation type="journal article" date="2019" name="Int. J. Syst. Evol. Microbiol.">
        <title>The Global Catalogue of Microorganisms (GCM) 10K type strain sequencing project: providing services to taxonomists for standard genome sequencing and annotation.</title>
        <authorList>
            <consortium name="The Broad Institute Genomics Platform"/>
            <consortium name="The Broad Institute Genome Sequencing Center for Infectious Disease"/>
            <person name="Wu L."/>
            <person name="Ma J."/>
        </authorList>
    </citation>
    <scope>NUCLEOTIDE SEQUENCE [LARGE SCALE GENOMIC DNA]</scope>
    <source>
        <strain evidence="12">CGMCC 4.1437</strain>
    </source>
</reference>
<feature type="region of interest" description="Disordered" evidence="8">
    <location>
        <begin position="1"/>
        <end position="34"/>
    </location>
</feature>
<gene>
    <name evidence="11" type="ORF">ACFP3U_06590</name>
</gene>
<evidence type="ECO:0000256" key="4">
    <source>
        <dbReference type="ARBA" id="ARBA00022801"/>
    </source>
</evidence>
<proteinExistence type="inferred from homology"/>
<comment type="subcellular location">
    <subcellularLocation>
        <location evidence="7">Secreted</location>
    </subcellularLocation>
</comment>
<feature type="domain" description="Peptidase M4 C-terminal" evidence="10">
    <location>
        <begin position="119"/>
        <end position="275"/>
    </location>
</feature>
<dbReference type="InterPro" id="IPR013856">
    <property type="entry name" value="Peptidase_M4_domain"/>
</dbReference>
<evidence type="ECO:0000259" key="10">
    <source>
        <dbReference type="Pfam" id="PF02868"/>
    </source>
</evidence>
<keyword evidence="3" id="KW-0479">Metal-binding</keyword>
<keyword evidence="4 7" id="KW-0378">Hydrolase</keyword>
<evidence type="ECO:0000256" key="6">
    <source>
        <dbReference type="ARBA" id="ARBA00023049"/>
    </source>
</evidence>
<name>A0ABW0X257_9ACTN</name>
<dbReference type="Pfam" id="PF01447">
    <property type="entry name" value="Peptidase_M4"/>
    <property type="match status" value="1"/>
</dbReference>
<dbReference type="CDD" id="cd09597">
    <property type="entry name" value="M4_TLP"/>
    <property type="match status" value="1"/>
</dbReference>
<dbReference type="Proteomes" id="UP001595975">
    <property type="component" value="Unassembled WGS sequence"/>
</dbReference>
<evidence type="ECO:0000256" key="3">
    <source>
        <dbReference type="ARBA" id="ARBA00022723"/>
    </source>
</evidence>
<dbReference type="Gene3D" id="1.10.390.10">
    <property type="entry name" value="Neutral Protease Domain 2"/>
    <property type="match status" value="1"/>
</dbReference>
<organism evidence="11 12">
    <name type="scientific">Kitasatospora misakiensis</name>
    <dbReference type="NCBI Taxonomy" id="67330"/>
    <lineage>
        <taxon>Bacteria</taxon>
        <taxon>Bacillati</taxon>
        <taxon>Actinomycetota</taxon>
        <taxon>Actinomycetes</taxon>
        <taxon>Kitasatosporales</taxon>
        <taxon>Streptomycetaceae</taxon>
        <taxon>Kitasatospora</taxon>
    </lineage>
</organism>
<keyword evidence="5 7" id="KW-0862">Zinc</keyword>
<evidence type="ECO:0000256" key="2">
    <source>
        <dbReference type="ARBA" id="ARBA00022670"/>
    </source>
</evidence>
<comment type="similarity">
    <text evidence="1 7">Belongs to the peptidase M4 family.</text>
</comment>
<dbReference type="InterPro" id="IPR023612">
    <property type="entry name" value="Peptidase_M4"/>
</dbReference>
<dbReference type="PANTHER" id="PTHR43579">
    <property type="match status" value="1"/>
</dbReference>
<sequence>MTSSPALPARQIYDASKGGDPGKLILQDGGTTQDGPANNVYENLGIVAGFFQEQFGRQSYDGKNATLKARVHTGPGGNAYWDGLRFNFADGDASKVGDPTAVLDVVGHMYTEAVIQTTAGLELNGQSGALLMSIADVFGVLAKQKHLGQTAEKADWLVGVGLFKDKPDTGLRSIKEPSLYKHPAHMSSYVETYSDNGGVHTNCGIPSRAFYLLATDLGGQAWEAAGKIWYTALTRYASRDTDFEGFAQATAAAAKQLFGDDHVSKVTAAWKSVGVSIG</sequence>
<comment type="caution">
    <text evidence="11">The sequence shown here is derived from an EMBL/GenBank/DDBJ whole genome shotgun (WGS) entry which is preliminary data.</text>
</comment>
<dbReference type="InterPro" id="IPR027268">
    <property type="entry name" value="Peptidase_M4/M1_CTD_sf"/>
</dbReference>
<dbReference type="Gene3D" id="3.10.170.10">
    <property type="match status" value="1"/>
</dbReference>
<keyword evidence="2 7" id="KW-0645">Protease</keyword>
<comment type="cofactor">
    <cofactor evidence="7">
        <name>Zn(2+)</name>
        <dbReference type="ChEBI" id="CHEBI:29105"/>
    </cofactor>
</comment>
<dbReference type="GO" id="GO:0016787">
    <property type="term" value="F:hydrolase activity"/>
    <property type="evidence" value="ECO:0007669"/>
    <property type="project" value="UniProtKB-KW"/>
</dbReference>
<accession>A0ABW0X257</accession>
<dbReference type="EMBL" id="JBHSOF010000005">
    <property type="protein sequence ID" value="MFC5662650.1"/>
    <property type="molecule type" value="Genomic_DNA"/>
</dbReference>
<dbReference type="SUPFAM" id="SSF55486">
    <property type="entry name" value="Metalloproteases ('zincins'), catalytic domain"/>
    <property type="match status" value="1"/>
</dbReference>
<evidence type="ECO:0000256" key="5">
    <source>
        <dbReference type="ARBA" id="ARBA00022833"/>
    </source>
</evidence>
<comment type="function">
    <text evidence="7">Extracellular zinc metalloprotease.</text>
</comment>
<evidence type="ECO:0000313" key="12">
    <source>
        <dbReference type="Proteomes" id="UP001595975"/>
    </source>
</evidence>
<keyword evidence="12" id="KW-1185">Reference proteome</keyword>
<keyword evidence="6 7" id="KW-0482">Metalloprotease</keyword>
<dbReference type="PANTHER" id="PTHR43579:SF1">
    <property type="entry name" value="NEUTRAL METALLOPROTEINASE"/>
    <property type="match status" value="1"/>
</dbReference>
<evidence type="ECO:0000256" key="8">
    <source>
        <dbReference type="SAM" id="MobiDB-lite"/>
    </source>
</evidence>
<dbReference type="InterPro" id="IPR052759">
    <property type="entry name" value="Metalloprotease_M4"/>
</dbReference>
<protein>
    <recommendedName>
        <fullName evidence="7">Neutral metalloproteinase</fullName>
        <ecNumber evidence="7">3.4.24.-</ecNumber>
    </recommendedName>
</protein>
<dbReference type="PRINTS" id="PR00730">
    <property type="entry name" value="THERMOLYSIN"/>
</dbReference>